<accession>A0A2I1HES4</accession>
<evidence type="ECO:0000313" key="2">
    <source>
        <dbReference type="EMBL" id="PKY57393.1"/>
    </source>
</evidence>
<keyword evidence="3" id="KW-1185">Reference proteome</keyword>
<proteinExistence type="predicted"/>
<organism evidence="2 3">
    <name type="scientific">Rhizophagus irregularis</name>
    <dbReference type="NCBI Taxonomy" id="588596"/>
    <lineage>
        <taxon>Eukaryota</taxon>
        <taxon>Fungi</taxon>
        <taxon>Fungi incertae sedis</taxon>
        <taxon>Mucoromycota</taxon>
        <taxon>Glomeromycotina</taxon>
        <taxon>Glomeromycetes</taxon>
        <taxon>Glomerales</taxon>
        <taxon>Glomeraceae</taxon>
        <taxon>Rhizophagus</taxon>
    </lineage>
</organism>
<sequence length="284" mass="32638">MAMTTLWIDHKPTEFLTKIIQTSKERRKLVAYFENWKITLKALDTDKELKWCKILDSNQSKKKNKQQSSTKAHKNNNQSKILNIQRKAKNTLKNKNGGNKANKEMEWVIGRTAISSDFFRNVRTRIRSLEKSVTSRFVSIRISIEDLQNKINQHYAVQSFDFDQQSVSNESEASNRSRRSGNSTSSSSGNSTSGNSISSTLITLIKKRSHFRQVFNSNKGEVDSLDYAFETVRREIRQLTGEKVGKETVKNFYYGVGDPKFNIVMLIICFIPSLKPCLSNPFFQ</sequence>
<dbReference type="VEuPathDB" id="FungiDB:RhiirFUN_025584"/>
<protein>
    <submittedName>
        <fullName evidence="2">Uncharacterized protein</fullName>
    </submittedName>
</protein>
<feature type="region of interest" description="Disordered" evidence="1">
    <location>
        <begin position="60"/>
        <end position="81"/>
    </location>
</feature>
<feature type="region of interest" description="Disordered" evidence="1">
    <location>
        <begin position="166"/>
        <end position="195"/>
    </location>
</feature>
<dbReference type="AlphaFoldDB" id="A0A2I1HES4"/>
<evidence type="ECO:0000313" key="3">
    <source>
        <dbReference type="Proteomes" id="UP000234323"/>
    </source>
</evidence>
<comment type="caution">
    <text evidence="2">The sequence shown here is derived from an EMBL/GenBank/DDBJ whole genome shotgun (WGS) entry which is preliminary data.</text>
</comment>
<reference evidence="2 3" key="1">
    <citation type="submission" date="2015-10" db="EMBL/GenBank/DDBJ databases">
        <title>Genome analyses suggest a sexual origin of heterokaryosis in a supposedly ancient asexual fungus.</title>
        <authorList>
            <person name="Ropars J."/>
            <person name="Sedzielewska K."/>
            <person name="Noel J."/>
            <person name="Charron P."/>
            <person name="Farinelli L."/>
            <person name="Marton T."/>
            <person name="Kruger M."/>
            <person name="Pelin A."/>
            <person name="Brachmann A."/>
            <person name="Corradi N."/>
        </authorList>
    </citation>
    <scope>NUCLEOTIDE SEQUENCE [LARGE SCALE GENOMIC DNA]</scope>
    <source>
        <strain evidence="2 3">A4</strain>
    </source>
</reference>
<dbReference type="VEuPathDB" id="FungiDB:RhiirA1_448381"/>
<name>A0A2I1HES4_9GLOM</name>
<dbReference type="EMBL" id="LLXI01002537">
    <property type="protein sequence ID" value="PKY57393.1"/>
    <property type="molecule type" value="Genomic_DNA"/>
</dbReference>
<evidence type="ECO:0000256" key="1">
    <source>
        <dbReference type="SAM" id="MobiDB-lite"/>
    </source>
</evidence>
<gene>
    <name evidence="2" type="ORF">RhiirA4_478432</name>
</gene>
<dbReference type="Proteomes" id="UP000234323">
    <property type="component" value="Unassembled WGS sequence"/>
</dbReference>